<dbReference type="EMBL" id="AMCI01005605">
    <property type="protein sequence ID" value="EJW95801.1"/>
    <property type="molecule type" value="Genomic_DNA"/>
</dbReference>
<protein>
    <submittedName>
        <fullName evidence="1">Uncharacterized protein</fullName>
    </submittedName>
</protein>
<dbReference type="AlphaFoldDB" id="J9FLL0"/>
<evidence type="ECO:0000313" key="1">
    <source>
        <dbReference type="EMBL" id="EJW95801.1"/>
    </source>
</evidence>
<reference evidence="1" key="1">
    <citation type="journal article" date="2012" name="PLoS ONE">
        <title>Gene sets for utilization of primary and secondary nutrition supplies in the distal gut of endangered iberian lynx.</title>
        <authorList>
            <person name="Alcaide M."/>
            <person name="Messina E."/>
            <person name="Richter M."/>
            <person name="Bargiela R."/>
            <person name="Peplies J."/>
            <person name="Huws S.A."/>
            <person name="Newbold C.J."/>
            <person name="Golyshin P.N."/>
            <person name="Simon M.A."/>
            <person name="Lopez G."/>
            <person name="Yakimov M.M."/>
            <person name="Ferrer M."/>
        </authorList>
    </citation>
    <scope>NUCLEOTIDE SEQUENCE</scope>
</reference>
<name>J9FLL0_9ZZZZ</name>
<proteinExistence type="predicted"/>
<accession>J9FLL0</accession>
<organism evidence="1">
    <name type="scientific">gut metagenome</name>
    <dbReference type="NCBI Taxonomy" id="749906"/>
    <lineage>
        <taxon>unclassified sequences</taxon>
        <taxon>metagenomes</taxon>
        <taxon>organismal metagenomes</taxon>
    </lineage>
</organism>
<sequence length="42" mass="4863">MMTGCSVMITSENVMMRTRFPGAMGMFYFRIIERRGIPQESV</sequence>
<gene>
    <name evidence="1" type="ORF">EVA_16083</name>
</gene>
<comment type="caution">
    <text evidence="1">The sequence shown here is derived from an EMBL/GenBank/DDBJ whole genome shotgun (WGS) entry which is preliminary data.</text>
</comment>